<accession>A0ABS9F4R1</accession>
<proteinExistence type="predicted"/>
<name>A0ABS9F4R1_9PSED</name>
<evidence type="ECO:0000313" key="2">
    <source>
        <dbReference type="Proteomes" id="UP000814003"/>
    </source>
</evidence>
<dbReference type="Proteomes" id="UP000814003">
    <property type="component" value="Unassembled WGS sequence"/>
</dbReference>
<protein>
    <submittedName>
        <fullName evidence="1">Uncharacterized protein</fullName>
    </submittedName>
</protein>
<organism evidence="1 2">
    <name type="scientific">Pseudomonas gessardii</name>
    <dbReference type="NCBI Taxonomy" id="78544"/>
    <lineage>
        <taxon>Bacteria</taxon>
        <taxon>Pseudomonadati</taxon>
        <taxon>Pseudomonadota</taxon>
        <taxon>Gammaproteobacteria</taxon>
        <taxon>Pseudomonadales</taxon>
        <taxon>Pseudomonadaceae</taxon>
        <taxon>Pseudomonas</taxon>
    </lineage>
</organism>
<comment type="caution">
    <text evidence="1">The sequence shown here is derived from an EMBL/GenBank/DDBJ whole genome shotgun (WGS) entry which is preliminary data.</text>
</comment>
<dbReference type="EMBL" id="WKED01000014">
    <property type="protein sequence ID" value="MCF5107364.1"/>
    <property type="molecule type" value="Genomic_DNA"/>
</dbReference>
<keyword evidence="2" id="KW-1185">Reference proteome</keyword>
<evidence type="ECO:0000313" key="1">
    <source>
        <dbReference type="EMBL" id="MCF5107364.1"/>
    </source>
</evidence>
<reference evidence="1 2" key="1">
    <citation type="submission" date="2019-11" db="EMBL/GenBank/DDBJ databases">
        <title>Epiphytic Pseudomonas syringae from cherry orchards.</title>
        <authorList>
            <person name="Hulin M.T."/>
        </authorList>
    </citation>
    <scope>NUCLEOTIDE SEQUENCE [LARGE SCALE GENOMIC DNA]</scope>
    <source>
        <strain evidence="1 2">PA-6-5B</strain>
    </source>
</reference>
<gene>
    <name evidence="1" type="ORF">GIW56_10965</name>
</gene>
<sequence length="95" mass="11100">MNNLIEALNAGKRRGYEERREIDGVSFLFQYAIKKQNNLYYTYFFSVDESQMDVIEDDENEEILIFPSLDEALSHLINRGAIVEKFSAIKNTLPF</sequence>
<dbReference type="RefSeq" id="WP_099169191.1">
    <property type="nucleotide sequence ID" value="NZ_WKED01000014.1"/>
</dbReference>